<evidence type="ECO:0000256" key="2">
    <source>
        <dbReference type="ARBA" id="ARBA00022525"/>
    </source>
</evidence>
<dbReference type="AlphaFoldDB" id="A0A0F3IGH7"/>
<keyword evidence="5" id="KW-1185">Reference proteome</keyword>
<reference evidence="5" key="1">
    <citation type="submission" date="2015-03" db="EMBL/GenBank/DDBJ databases">
        <title>Draft genome sequence of a novel methanotroph (Sn10-6) isolated from flooded ricefield rhizosphere in India.</title>
        <authorList>
            <person name="Pandit P.S."/>
            <person name="Pore S.D."/>
            <person name="Arora P."/>
            <person name="Kapse N.G."/>
            <person name="Dhakephalkar P.K."/>
            <person name="Rahalkar M.C."/>
        </authorList>
    </citation>
    <scope>NUCLEOTIDE SEQUENCE [LARGE SCALE GENOMIC DNA]</scope>
    <source>
        <strain evidence="5">Sn10-6</strain>
    </source>
</reference>
<organism evidence="4 5">
    <name type="scientific">Methylocucumis oryzae</name>
    <dbReference type="NCBI Taxonomy" id="1632867"/>
    <lineage>
        <taxon>Bacteria</taxon>
        <taxon>Pseudomonadati</taxon>
        <taxon>Pseudomonadota</taxon>
        <taxon>Gammaproteobacteria</taxon>
        <taxon>Methylococcales</taxon>
        <taxon>Methylococcaceae</taxon>
        <taxon>Methylocucumis</taxon>
    </lineage>
</organism>
<dbReference type="PANTHER" id="PTHR38340">
    <property type="entry name" value="S-LAYER PROTEIN"/>
    <property type="match status" value="1"/>
</dbReference>
<proteinExistence type="predicted"/>
<comment type="subcellular location">
    <subcellularLocation>
        <location evidence="1">Secreted</location>
    </subcellularLocation>
</comment>
<dbReference type="EMBL" id="LAJX01000195">
    <property type="protein sequence ID" value="KJV05628.1"/>
    <property type="molecule type" value="Genomic_DNA"/>
</dbReference>
<dbReference type="Proteomes" id="UP000033684">
    <property type="component" value="Unassembled WGS sequence"/>
</dbReference>
<dbReference type="GO" id="GO:0005509">
    <property type="term" value="F:calcium ion binding"/>
    <property type="evidence" value="ECO:0007669"/>
    <property type="project" value="InterPro"/>
</dbReference>
<keyword evidence="2" id="KW-0964">Secreted</keyword>
<dbReference type="PATRIC" id="fig|1632867.3.peg.2191"/>
<dbReference type="PRINTS" id="PR00313">
    <property type="entry name" value="CABNDNGRPT"/>
</dbReference>
<dbReference type="Pfam" id="PF00353">
    <property type="entry name" value="HemolysinCabind"/>
    <property type="match status" value="3"/>
</dbReference>
<gene>
    <name evidence="4" type="ORF">VZ94_16760</name>
</gene>
<protein>
    <recommendedName>
        <fullName evidence="6">Calcium-binding protein</fullName>
    </recommendedName>
</protein>
<accession>A0A0F3IGH7</accession>
<dbReference type="InterPro" id="IPR011049">
    <property type="entry name" value="Serralysin-like_metalloprot_C"/>
</dbReference>
<dbReference type="InterPro" id="IPR050557">
    <property type="entry name" value="RTX_toxin/Mannuronan_C5-epim"/>
</dbReference>
<dbReference type="InterPro" id="IPR018511">
    <property type="entry name" value="Hemolysin-typ_Ca-bd_CS"/>
</dbReference>
<dbReference type="PROSITE" id="PS00330">
    <property type="entry name" value="HEMOLYSIN_CALCIUM"/>
    <property type="match status" value="1"/>
</dbReference>
<sequence>MLRRFTDLGTGGSVDVLKIAAAAGVVTATVTGDWTATSGSYNLGTAITDVILNTAASNVDLTEVTTGNGWTINNTAAAALSLKGSGGNDSITGGTTSDTLVGNAGNDTLVTGVTTAGNTDSMTGGAGNDTFNVAGALGTVVITDWGNGVDVLSGALGAATGAINVTISNSSATALSLATAAAAATNTATVTGGTAADTITGGAGNDSISGGNGADSITAGDGDDTIVLTETVSAVDKVVLGATFAANGTDTITGFKSGTDKIDINAFGTATSFTTTGAAVSFTAAANAVLFFSGGSAGDADSSAASITFMNANLTYTDTAATFYAVVVDDDSTTIYEVLGDAGGDEFTGDTLSVVATIGTVMASSDFLFT</sequence>
<dbReference type="PANTHER" id="PTHR38340:SF1">
    <property type="entry name" value="S-LAYER PROTEIN"/>
    <property type="match status" value="1"/>
</dbReference>
<evidence type="ECO:0000256" key="3">
    <source>
        <dbReference type="ARBA" id="ARBA00022837"/>
    </source>
</evidence>
<evidence type="ECO:0008006" key="6">
    <source>
        <dbReference type="Google" id="ProtNLM"/>
    </source>
</evidence>
<dbReference type="SUPFAM" id="SSF51120">
    <property type="entry name" value="beta-Roll"/>
    <property type="match status" value="2"/>
</dbReference>
<reference evidence="4 5" key="2">
    <citation type="journal article" date="2016" name="Microb. Ecol.">
        <title>Genome Characteristics of a Novel Type I Methanotroph (Sn10-6) Isolated from a Flooded Indian Rice Field.</title>
        <authorList>
            <person name="Rahalkar M.C."/>
            <person name="Pandit P.S."/>
            <person name="Dhakephalkar P.K."/>
            <person name="Pore S."/>
            <person name="Arora P."/>
            <person name="Kapse N."/>
        </authorList>
    </citation>
    <scope>NUCLEOTIDE SEQUENCE [LARGE SCALE GENOMIC DNA]</scope>
    <source>
        <strain evidence="4 5">Sn10-6</strain>
    </source>
</reference>
<dbReference type="InterPro" id="IPR001343">
    <property type="entry name" value="Hemolysn_Ca-bd"/>
</dbReference>
<evidence type="ECO:0000256" key="1">
    <source>
        <dbReference type="ARBA" id="ARBA00004613"/>
    </source>
</evidence>
<evidence type="ECO:0000313" key="5">
    <source>
        <dbReference type="Proteomes" id="UP000033684"/>
    </source>
</evidence>
<evidence type="ECO:0000313" key="4">
    <source>
        <dbReference type="EMBL" id="KJV05628.1"/>
    </source>
</evidence>
<dbReference type="GO" id="GO:0005576">
    <property type="term" value="C:extracellular region"/>
    <property type="evidence" value="ECO:0007669"/>
    <property type="project" value="UniProtKB-SubCell"/>
</dbReference>
<name>A0A0F3IGH7_9GAMM</name>
<keyword evidence="3" id="KW-0106">Calcium</keyword>
<dbReference type="Gene3D" id="2.150.10.10">
    <property type="entry name" value="Serralysin-like metalloprotease, C-terminal"/>
    <property type="match status" value="1"/>
</dbReference>
<comment type="caution">
    <text evidence="4">The sequence shown here is derived from an EMBL/GenBank/DDBJ whole genome shotgun (WGS) entry which is preliminary data.</text>
</comment>